<evidence type="ECO:0000256" key="1">
    <source>
        <dbReference type="PROSITE-ProRule" id="PRU00708"/>
    </source>
</evidence>
<evidence type="ECO:0000313" key="4">
    <source>
        <dbReference type="Proteomes" id="UP000323386"/>
    </source>
</evidence>
<dbReference type="OrthoDB" id="2549435at2759"/>
<protein>
    <submittedName>
        <fullName evidence="3">Uncharacterized protein</fullName>
    </submittedName>
</protein>
<proteinExistence type="predicted"/>
<feature type="compositionally biased region" description="Polar residues" evidence="2">
    <location>
        <begin position="24"/>
        <end position="38"/>
    </location>
</feature>
<organism evidence="3 4">
    <name type="scientific">Pseudozyma flocculosa</name>
    <dbReference type="NCBI Taxonomy" id="84751"/>
    <lineage>
        <taxon>Eukaryota</taxon>
        <taxon>Fungi</taxon>
        <taxon>Dikarya</taxon>
        <taxon>Basidiomycota</taxon>
        <taxon>Ustilaginomycotina</taxon>
        <taxon>Ustilaginomycetes</taxon>
        <taxon>Ustilaginales</taxon>
        <taxon>Ustilaginaceae</taxon>
        <taxon>Pseudozyma</taxon>
    </lineage>
</organism>
<feature type="compositionally biased region" description="Polar residues" evidence="2">
    <location>
        <begin position="828"/>
        <end position="845"/>
    </location>
</feature>
<dbReference type="Proteomes" id="UP000323386">
    <property type="component" value="Unassembled WGS sequence"/>
</dbReference>
<dbReference type="InterPro" id="IPR002885">
    <property type="entry name" value="PPR_rpt"/>
</dbReference>
<keyword evidence="4" id="KW-1185">Reference proteome</keyword>
<feature type="region of interest" description="Disordered" evidence="2">
    <location>
        <begin position="808"/>
        <end position="845"/>
    </location>
</feature>
<feature type="region of interest" description="Disordered" evidence="2">
    <location>
        <begin position="24"/>
        <end position="47"/>
    </location>
</feature>
<sequence length="845" mass="93905">MPHRRSLLLTAFQHNLLRSQAGSQNWHPTASLGSTQPLVTAPPPEFLAPATRQTNCRWLSHVSSTSRQAHILENGTLASSSSSVSPEPPRLEGSLASAPPLGASVTRNPWCRKTYSTGEHAVSEPLTPSSEPTWQDFARTVSQSDRPEHKVKQLLLSEPFASERRTASQRQASIGWRHLHGRLLFALLARRGTHGADGHGSRRKPPPLRLRWSRTAAAAFRLMQDQTAPGCFQLHFLADLAYLAGLASRPSLIDRIHLAARQVLEMPRWRQRLQAHADFLDQSNAAKELSCEKAETGPDQLRASPSQLSRIGRVYLSLMAAYGKIGKYDKVQQSFDELRETRVAPTIQHYQLQLLAIFAHHIAKGFELAGPLERRNAADKRTLPRRISDDVSELRRCMDMHGVEPDDTFLASIVHGFGAPLRSPLSHALPNRAVHPFLGPSRSFVDAFLDRAVRSSHRMAVDSRAYQSEMGLVSRTRARLLDALIQVELDALRFTEQHKEQGRLRRIQGLIQCAAEAQASAMTAIGSSTPSLHQSGPSSAAAGYIQARVLAGQARLDAALSILPALLEMPKHGPSEDGPGSRSHRDHVLRRRSIVIMLFSSAIKVRHSSRRRDYAFEVLDAAVRHESFAELWKERVEPTGWLADSNPDDRDPHCTWNRLWKRYLRAWSSDVANGRSSTGSRASTEPWKVLSDCITSITFMLGRLQRSRFHRRPFDTLVSEKGLVRAMLHAAAVGGRWTNDQTPDSATRSVARIDRVLRLFSLARVRPRIWSLARSILVEYGNRQERPQLAPSALAEVLRLLNEYSRDQAAPPADLGETRAGGPLGAADTSTLRTQGQKQVGEASN</sequence>
<evidence type="ECO:0000313" key="3">
    <source>
        <dbReference type="EMBL" id="SPO36364.1"/>
    </source>
</evidence>
<dbReference type="EMBL" id="OOIP01000004">
    <property type="protein sequence ID" value="SPO36364.1"/>
    <property type="molecule type" value="Genomic_DNA"/>
</dbReference>
<evidence type="ECO:0000256" key="2">
    <source>
        <dbReference type="SAM" id="MobiDB-lite"/>
    </source>
</evidence>
<feature type="repeat" description="PPR" evidence="1">
    <location>
        <begin position="311"/>
        <end position="345"/>
    </location>
</feature>
<accession>A0A5C3EVS3</accession>
<reference evidence="3 4" key="1">
    <citation type="submission" date="2018-03" db="EMBL/GenBank/DDBJ databases">
        <authorList>
            <person name="Guldener U."/>
        </authorList>
    </citation>
    <scope>NUCLEOTIDE SEQUENCE [LARGE SCALE GENOMIC DNA]</scope>
    <source>
        <strain evidence="3 4">DAOM196992</strain>
    </source>
</reference>
<dbReference type="AlphaFoldDB" id="A0A5C3EVS3"/>
<gene>
    <name evidence="3" type="ORF">PSFLO_01835</name>
</gene>
<feature type="region of interest" description="Disordered" evidence="2">
    <location>
        <begin position="75"/>
        <end position="99"/>
    </location>
</feature>
<dbReference type="PROSITE" id="PS51375">
    <property type="entry name" value="PPR"/>
    <property type="match status" value="1"/>
</dbReference>
<name>A0A5C3EVS3_9BASI</name>